<dbReference type="KEGG" id="ehn:H9Q80_04155"/>
<dbReference type="RefSeq" id="WP_187426261.1">
    <property type="nucleotide sequence ID" value="NZ_CP060636.1"/>
</dbReference>
<dbReference type="Pfam" id="PF01610">
    <property type="entry name" value="DDE_Tnp_ISL3"/>
    <property type="match status" value="1"/>
</dbReference>
<dbReference type="EMBL" id="CP060636">
    <property type="protein sequence ID" value="QNM13150.1"/>
    <property type="molecule type" value="Genomic_DNA"/>
</dbReference>
<keyword evidence="6" id="KW-1185">Reference proteome</keyword>
<feature type="region of interest" description="Disordered" evidence="1">
    <location>
        <begin position="261"/>
        <end position="291"/>
    </location>
</feature>
<accession>A0A7G9GQR8</accession>
<dbReference type="InterPro" id="IPR002560">
    <property type="entry name" value="Transposase_DDE"/>
</dbReference>
<dbReference type="Proteomes" id="UP000515856">
    <property type="component" value="Chromosome"/>
</dbReference>
<dbReference type="InterPro" id="IPR047951">
    <property type="entry name" value="Transpos_ISL3"/>
</dbReference>
<feature type="compositionally biased region" description="Basic and acidic residues" evidence="1">
    <location>
        <begin position="277"/>
        <end position="287"/>
    </location>
</feature>
<reference evidence="4 6" key="1">
    <citation type="submission" date="2020-08" db="EMBL/GenBank/DDBJ databases">
        <authorList>
            <person name="Liu C."/>
            <person name="Sun Q."/>
        </authorList>
    </citation>
    <scope>NUCLEOTIDE SEQUENCE [LARGE SCALE GENOMIC DNA]</scope>
    <source>
        <strain evidence="4 6">NSJ-61</strain>
    </source>
</reference>
<dbReference type="AlphaFoldDB" id="A0A7G9GQR8"/>
<evidence type="ECO:0000313" key="5">
    <source>
        <dbReference type="EMBL" id="QNM13160.1"/>
    </source>
</evidence>
<evidence type="ECO:0000259" key="2">
    <source>
        <dbReference type="Pfam" id="PF01610"/>
    </source>
</evidence>
<dbReference type="PANTHER" id="PTHR33498">
    <property type="entry name" value="TRANSPOSASE FOR INSERTION SEQUENCE ELEMENT IS1557"/>
    <property type="match status" value="1"/>
</dbReference>
<dbReference type="PANTHER" id="PTHR33498:SF1">
    <property type="entry name" value="TRANSPOSASE FOR INSERTION SEQUENCE ELEMENT IS1557"/>
    <property type="match status" value="1"/>
</dbReference>
<proteinExistence type="predicted"/>
<evidence type="ECO:0000313" key="4">
    <source>
        <dbReference type="EMBL" id="QNM13150.1"/>
    </source>
</evidence>
<evidence type="ECO:0000313" key="6">
    <source>
        <dbReference type="Proteomes" id="UP000515856"/>
    </source>
</evidence>
<feature type="domain" description="Transposase IS204/IS1001/IS1096/IS1165 helix-turn-helix" evidence="3">
    <location>
        <begin position="92"/>
        <end position="135"/>
    </location>
</feature>
<evidence type="ECO:0000256" key="1">
    <source>
        <dbReference type="SAM" id="MobiDB-lite"/>
    </source>
</evidence>
<dbReference type="Pfam" id="PF13542">
    <property type="entry name" value="HTH_Tnp_ISL3"/>
    <property type="match status" value="1"/>
</dbReference>
<dbReference type="EMBL" id="CP060636">
    <property type="protein sequence ID" value="QNM13160.1"/>
    <property type="molecule type" value="Genomic_DNA"/>
</dbReference>
<gene>
    <name evidence="4" type="ORF">H9Q80_04155</name>
    <name evidence="5" type="ORF">H9Q80_04205</name>
</gene>
<evidence type="ECO:0000259" key="3">
    <source>
        <dbReference type="Pfam" id="PF13542"/>
    </source>
</evidence>
<organism evidence="4 6">
    <name type="scientific">[Eubacterium] hominis</name>
    <dbReference type="NCBI Taxonomy" id="2764325"/>
    <lineage>
        <taxon>Bacteria</taxon>
        <taxon>Bacillati</taxon>
        <taxon>Bacillota</taxon>
        <taxon>Erysipelotrichia</taxon>
        <taxon>Erysipelotrichales</taxon>
        <taxon>Erysipelotrichaceae</taxon>
        <taxon>Amedibacillus</taxon>
    </lineage>
</organism>
<protein>
    <submittedName>
        <fullName evidence="4">ISL3 family transposase</fullName>
    </submittedName>
</protein>
<sequence length="433" mass="50655">MALKKLLKSILNVNCIKIINAEFDHVSSSLYIRVEITKGQRSRCPVCGRKCNGYDSTTEYRSWRALDFGACTVYILSNVNRIQCPVHGIHTEQVPWAHHHSGFTREFEQQAAYLALHLNRTEVSKLMRINWRTVGMLLSRTKDRLEPDSSIRFKNLRRIGIDETSYRKGHKYVTVVVDHDTNQVIWVGKGTGKEVLSSFFALLTQEQRESIELVSADGARWIQSCIEEWLPNCERCIDGFHVVQWAIDCMDELRKEVWREARQEKKTQPKRKRGRPRKGEEGKETAKHGKSYKYALGKNPENLTEHQQSCLDEIKAMYPRMFRGYQLKEGLRKVFQCSKETIEKELKAWLSWACRSKLKPFVELSKKIRRHKEAIIATVRHGLSNARIESINNKIKVLIRKSYGFRNIQNLIDMIMIVCSRLYYEIKLSYELR</sequence>
<feature type="domain" description="Transposase IS204/IS1001/IS1096/IS1165 DDE" evidence="2">
    <location>
        <begin position="159"/>
        <end position="413"/>
    </location>
</feature>
<name>A0A7G9GQR8_9FIRM</name>
<dbReference type="NCBIfam" id="NF033550">
    <property type="entry name" value="transpos_ISL3"/>
    <property type="match status" value="1"/>
</dbReference>
<dbReference type="InterPro" id="IPR032877">
    <property type="entry name" value="Transposase_HTH"/>
</dbReference>
<dbReference type="KEGG" id="ehn:H9Q80_04205"/>